<dbReference type="GO" id="GO:0004467">
    <property type="term" value="F:long-chain fatty acid-CoA ligase activity"/>
    <property type="evidence" value="ECO:0007669"/>
    <property type="project" value="UniProtKB-EC"/>
</dbReference>
<dbReference type="EMBL" id="IACN01046202">
    <property type="protein sequence ID" value="LAB51683.1"/>
    <property type="molecule type" value="Transcribed_RNA"/>
</dbReference>
<evidence type="ECO:0000256" key="3">
    <source>
        <dbReference type="ARBA" id="ARBA00026121"/>
    </source>
</evidence>
<dbReference type="PANTHER" id="PTHR43272">
    <property type="entry name" value="LONG-CHAIN-FATTY-ACID--COA LIGASE"/>
    <property type="match status" value="1"/>
</dbReference>
<protein>
    <recommendedName>
        <fullName evidence="3">long-chain-fatty-acid--CoA ligase</fullName>
        <ecNumber evidence="3">6.2.1.3</ecNumber>
    </recommendedName>
</protein>
<accession>A0A2D4P3C3</accession>
<dbReference type="EC" id="6.2.1.3" evidence="3"/>
<keyword evidence="2" id="KW-0276">Fatty acid metabolism</keyword>
<evidence type="ECO:0000256" key="1">
    <source>
        <dbReference type="ARBA" id="ARBA00022598"/>
    </source>
</evidence>
<keyword evidence="1" id="KW-0436">Ligase</keyword>
<dbReference type="GO" id="GO:0005783">
    <property type="term" value="C:endoplasmic reticulum"/>
    <property type="evidence" value="ECO:0007669"/>
    <property type="project" value="TreeGrafter"/>
</dbReference>
<sequence>MVKINLKQNIIIPPIGHVGAPMPCNIIKLVDVEEMNYFAAKGEGEVCIKGANVFKGYLKDPEKTTEVLDKDGWIHTGDIGKWLPNGTLKIIDRKKHIFKLAQGEYIAPEKIENVYVRSEPVAQVFIYGESLQAFLIGIVVPDPDILVTWAKKKGLGGSYEELCKNKDLKKYILEDMLKTGEEFGLKSFEQIKGIALHSEMFSIENGLLTPTLKAKRVELRKYFRSQIEELYANVYM</sequence>
<dbReference type="SUPFAM" id="SSF56801">
    <property type="entry name" value="Acetyl-CoA synthetase-like"/>
    <property type="match status" value="1"/>
</dbReference>
<dbReference type="GO" id="GO:0016020">
    <property type="term" value="C:membrane"/>
    <property type="evidence" value="ECO:0007669"/>
    <property type="project" value="TreeGrafter"/>
</dbReference>
<keyword evidence="2" id="KW-0443">Lipid metabolism</keyword>
<dbReference type="InterPro" id="IPR042099">
    <property type="entry name" value="ANL_N_sf"/>
</dbReference>
<dbReference type="AlphaFoldDB" id="A0A2D4P3C3"/>
<name>A0A2D4P3C3_MICSU</name>
<dbReference type="InterPro" id="IPR000873">
    <property type="entry name" value="AMP-dep_synth/lig_dom"/>
</dbReference>
<evidence type="ECO:0000259" key="4">
    <source>
        <dbReference type="Pfam" id="PF00501"/>
    </source>
</evidence>
<organism evidence="5">
    <name type="scientific">Micrurus surinamensis</name>
    <name type="common">Surinam coral snake</name>
    <dbReference type="NCBI Taxonomy" id="129470"/>
    <lineage>
        <taxon>Eukaryota</taxon>
        <taxon>Metazoa</taxon>
        <taxon>Chordata</taxon>
        <taxon>Craniata</taxon>
        <taxon>Vertebrata</taxon>
        <taxon>Euteleostomi</taxon>
        <taxon>Lepidosauria</taxon>
        <taxon>Squamata</taxon>
        <taxon>Bifurcata</taxon>
        <taxon>Unidentata</taxon>
        <taxon>Episquamata</taxon>
        <taxon>Toxicofera</taxon>
        <taxon>Serpentes</taxon>
        <taxon>Colubroidea</taxon>
        <taxon>Elapidae</taxon>
        <taxon>Elapinae</taxon>
        <taxon>Micrurus</taxon>
    </lineage>
</organism>
<dbReference type="Pfam" id="PF00501">
    <property type="entry name" value="AMP-binding"/>
    <property type="match status" value="1"/>
</dbReference>
<proteinExistence type="predicted"/>
<evidence type="ECO:0000313" key="5">
    <source>
        <dbReference type="EMBL" id="LAB51683.1"/>
    </source>
</evidence>
<evidence type="ECO:0000256" key="2">
    <source>
        <dbReference type="ARBA" id="ARBA00022832"/>
    </source>
</evidence>
<dbReference type="PANTHER" id="PTHR43272:SF28">
    <property type="entry name" value="LONG-CHAIN-FATTY-ACID--COA LIGASE 1"/>
    <property type="match status" value="1"/>
</dbReference>
<reference evidence="5" key="2">
    <citation type="submission" date="2017-11" db="EMBL/GenBank/DDBJ databases">
        <title>Coralsnake Venomics: Analyses of Venom Gland Transcriptomes and Proteomes of Six Brazilian Taxa.</title>
        <authorList>
            <person name="Aird S.D."/>
            <person name="Jorge da Silva N."/>
            <person name="Qiu L."/>
            <person name="Villar-Briones A."/>
            <person name="Aparecida-Saddi V."/>
            <person name="Campos-Telles M.P."/>
            <person name="Grau M."/>
            <person name="Mikheyev A.S."/>
        </authorList>
    </citation>
    <scope>NUCLEOTIDE SEQUENCE</scope>
    <source>
        <tissue evidence="5">Venom_gland</tissue>
    </source>
</reference>
<dbReference type="Gene3D" id="3.40.50.12780">
    <property type="entry name" value="N-terminal domain of ligase-like"/>
    <property type="match status" value="1"/>
</dbReference>
<reference evidence="5" key="1">
    <citation type="submission" date="2017-07" db="EMBL/GenBank/DDBJ databases">
        <authorList>
            <person name="Mikheyev A."/>
            <person name="Grau M."/>
        </authorList>
    </citation>
    <scope>NUCLEOTIDE SEQUENCE</scope>
    <source>
        <tissue evidence="5">Venom_gland</tissue>
    </source>
</reference>
<feature type="domain" description="AMP-dependent synthetase/ligase" evidence="4">
    <location>
        <begin position="14"/>
        <end position="58"/>
    </location>
</feature>